<gene>
    <name evidence="2" type="ORF">VaNZ11_008329</name>
</gene>
<feature type="region of interest" description="Disordered" evidence="1">
    <location>
        <begin position="484"/>
        <end position="518"/>
    </location>
</feature>
<feature type="compositionally biased region" description="Low complexity" evidence="1">
    <location>
        <begin position="31"/>
        <end position="49"/>
    </location>
</feature>
<dbReference type="EMBL" id="BSDZ01000021">
    <property type="protein sequence ID" value="GLI64930.1"/>
    <property type="molecule type" value="Genomic_DNA"/>
</dbReference>
<keyword evidence="3" id="KW-1185">Reference proteome</keyword>
<reference evidence="2 3" key="1">
    <citation type="journal article" date="2023" name="IScience">
        <title>Expanded male sex-determining region conserved during the evolution of homothallism in the green alga Volvox.</title>
        <authorList>
            <person name="Yamamoto K."/>
            <person name="Matsuzaki R."/>
            <person name="Mahakham W."/>
            <person name="Heman W."/>
            <person name="Sekimoto H."/>
            <person name="Kawachi M."/>
            <person name="Minakuchi Y."/>
            <person name="Toyoda A."/>
            <person name="Nozaki H."/>
        </authorList>
    </citation>
    <scope>NUCLEOTIDE SEQUENCE [LARGE SCALE GENOMIC DNA]</scope>
    <source>
        <strain evidence="2 3">NIES-4468</strain>
    </source>
</reference>
<evidence type="ECO:0008006" key="4">
    <source>
        <dbReference type="Google" id="ProtNLM"/>
    </source>
</evidence>
<feature type="compositionally biased region" description="Gly residues" evidence="1">
    <location>
        <begin position="501"/>
        <end position="518"/>
    </location>
</feature>
<feature type="compositionally biased region" description="Gly residues" evidence="1">
    <location>
        <begin position="564"/>
        <end position="582"/>
    </location>
</feature>
<feature type="region of interest" description="Disordered" evidence="1">
    <location>
        <begin position="564"/>
        <end position="600"/>
    </location>
</feature>
<name>A0ABQ5S4X8_9CHLO</name>
<evidence type="ECO:0000256" key="1">
    <source>
        <dbReference type="SAM" id="MobiDB-lite"/>
    </source>
</evidence>
<organism evidence="2 3">
    <name type="scientific">Volvox africanus</name>
    <dbReference type="NCBI Taxonomy" id="51714"/>
    <lineage>
        <taxon>Eukaryota</taxon>
        <taxon>Viridiplantae</taxon>
        <taxon>Chlorophyta</taxon>
        <taxon>core chlorophytes</taxon>
        <taxon>Chlorophyceae</taxon>
        <taxon>CS clade</taxon>
        <taxon>Chlamydomonadales</taxon>
        <taxon>Volvocaceae</taxon>
        <taxon>Volvox</taxon>
    </lineage>
</organism>
<feature type="region of interest" description="Disordered" evidence="1">
    <location>
        <begin position="625"/>
        <end position="669"/>
    </location>
</feature>
<protein>
    <recommendedName>
        <fullName evidence="4">RegA</fullName>
    </recommendedName>
</protein>
<sequence>MQGAALGPIGPSGSQNSDAKARPKANLQDLATAAAGLSAESGSSDSCGACIGTPRSLSTAGIPPSLTSGAAVAAPRPNAALSGRERDLPSSHAETPHAHTRSHRCSSDVLPPVESKYSMDRDELQRNPLHAAVTTGGPSPGGASMPSHINTASMLQQLQMLVARGIICGRDDGDLDGDKGGRDGGSTAAAAIAAAAAAAAQQDGANVAAPRSRGANLDGSYDSSFRLSTQPNGEPQSVGSFGGYGMPLYVHGSGKANAAAAAAAAAADVGGGGDFKAGPGRRPRKRSAATDPDDAPHDRNSPRGESFEGYELPQRAGHAVLAGDTATPPTQHHHAIMEGCTRDASTTDLAATEPYRRDPAGGEGDGGVDADGVGVPGATDDGGSLFASELPPPVEVTVAVRVGSGRSGEEDARHGNSSYVKGLVCGVFEPALYMNRLDCIRYRGHFISRSHFEKIGGSSMAKWYRSIRVLPDLEPLGEWLERHGMPVTKGPARRYRPRKQQGGGSSGGGAGGGGGGGGSAAAVGAVGVNVADGGVEVSGGAGEPEPVVPPKYIAGSGEVCSSSCGGGGGGDGSGGASGGGGSQRPRQQPGGSQGTALSLQHQHQTVITTGIQGGVVMRLQQIGETGQGASQGVKMEDVKIEGGPGRAGRELPAAATAAADGEPSDDEAEGTAALISLSMQGANGGPAPAAAWSLRDAAAGHGCAGGEAYSPKVLLQRRQQQLPPLPPPQRQGRVNLATRPLLYQGGGGAAGGAVGDYDVVESEGLDRTATERQSGELGGAGSYQRQVCGASRGGGGLKGDASTGRIAPQHNTAISALGHKDAVAALAAAAAARAEGPAAAVAGPPLQHPSLGVSSATAAVAAAATRLRGLAGKGESGDVEIVDRVGSRDARYMHEDAFGTEKVNGDVDDYGYYSERPWQRGGVIAPRGVVVDEQGMPATAARRMTASRLPVSSSSLEEEPPPMAEASYLAAAAAAAAKGRVVPSQFADGVPDSTLEGTAAQKNLVDDGLDMRYGDAEDTDAEDEEQLQAYLMSVGAPALLRSIQLEQRELLNRWRRLESMRHRLEDLHNQPRAGGAPKVETAVGRRAPAYDALLQHTAAAIDECPDRSRGRVGSGGAAATKRPRGEIASVAISGHRMLEQDMFGTGHGGAHILYEDNGGDGNGGGLRVLDPSRLAEVYASVAGGDIGGVHVRRGQGTEVAQPQPSLVRIVHRGQPVARGGEARELVLAVDEDEAYGSYRGHGRGRAVVCEELPPGTRLPPTAMAALRQQVWQRSHVRVEAPPPRWSRQHLRAGGGASGAGAVAHADELRAAAQYAVHIGGVSRGGGAASYGSPERGDEHGGVNAVAHGVGGNWR</sequence>
<feature type="compositionally biased region" description="Low complexity" evidence="1">
    <location>
        <begin position="946"/>
        <end position="955"/>
    </location>
</feature>
<feature type="compositionally biased region" description="Low complexity" evidence="1">
    <location>
        <begin position="70"/>
        <end position="80"/>
    </location>
</feature>
<comment type="caution">
    <text evidence="2">The sequence shown here is derived from an EMBL/GenBank/DDBJ whole genome shotgun (WGS) entry which is preliminary data.</text>
</comment>
<feature type="compositionally biased region" description="Basic and acidic residues" evidence="1">
    <location>
        <begin position="294"/>
        <end position="306"/>
    </location>
</feature>
<proteinExistence type="predicted"/>
<feature type="region of interest" description="Disordered" evidence="1">
    <location>
        <begin position="1323"/>
        <end position="1354"/>
    </location>
</feature>
<evidence type="ECO:0000313" key="2">
    <source>
        <dbReference type="EMBL" id="GLI64930.1"/>
    </source>
</evidence>
<evidence type="ECO:0000313" key="3">
    <source>
        <dbReference type="Proteomes" id="UP001165090"/>
    </source>
</evidence>
<feature type="region of interest" description="Disordered" evidence="1">
    <location>
        <begin position="941"/>
        <end position="960"/>
    </location>
</feature>
<feature type="region of interest" description="Disordered" evidence="1">
    <location>
        <begin position="271"/>
        <end position="309"/>
    </location>
</feature>
<feature type="region of interest" description="Disordered" evidence="1">
    <location>
        <begin position="1"/>
        <end position="110"/>
    </location>
</feature>
<feature type="region of interest" description="Disordered" evidence="1">
    <location>
        <begin position="207"/>
        <end position="239"/>
    </location>
</feature>
<feature type="compositionally biased region" description="Polar residues" evidence="1">
    <location>
        <begin position="221"/>
        <end position="239"/>
    </location>
</feature>
<accession>A0ABQ5S4X8</accession>
<dbReference type="Proteomes" id="UP001165090">
    <property type="component" value="Unassembled WGS sequence"/>
</dbReference>
<feature type="compositionally biased region" description="Basic and acidic residues" evidence="1">
    <location>
        <begin position="83"/>
        <end position="97"/>
    </location>
</feature>